<evidence type="ECO:0000313" key="1">
    <source>
        <dbReference type="EMBL" id="KAA9029923.1"/>
    </source>
</evidence>
<dbReference type="RefSeq" id="WP_150438443.1">
    <property type="nucleotide sequence ID" value="NZ_VYKL01000007.1"/>
</dbReference>
<dbReference type="Pfam" id="PF01244">
    <property type="entry name" value="Peptidase_M19"/>
    <property type="match status" value="1"/>
</dbReference>
<dbReference type="PANTHER" id="PTHR10443:SF12">
    <property type="entry name" value="DIPEPTIDASE"/>
    <property type="match status" value="1"/>
</dbReference>
<dbReference type="OrthoDB" id="9804920at2"/>
<dbReference type="PANTHER" id="PTHR10443">
    <property type="entry name" value="MICROSOMAL DIPEPTIDASE"/>
    <property type="match status" value="1"/>
</dbReference>
<organism evidence="1 2">
    <name type="scientific">Niallia endozanthoxylica</name>
    <dbReference type="NCBI Taxonomy" id="2036016"/>
    <lineage>
        <taxon>Bacteria</taxon>
        <taxon>Bacillati</taxon>
        <taxon>Bacillota</taxon>
        <taxon>Bacilli</taxon>
        <taxon>Bacillales</taxon>
        <taxon>Bacillaceae</taxon>
        <taxon>Niallia</taxon>
    </lineage>
</organism>
<comment type="caution">
    <text evidence="1">The sequence shown here is derived from an EMBL/GenBank/DDBJ whole genome shotgun (WGS) entry which is preliminary data.</text>
</comment>
<dbReference type="Proteomes" id="UP000326671">
    <property type="component" value="Unassembled WGS sequence"/>
</dbReference>
<evidence type="ECO:0000313" key="2">
    <source>
        <dbReference type="Proteomes" id="UP000326671"/>
    </source>
</evidence>
<keyword evidence="2" id="KW-1185">Reference proteome</keyword>
<reference evidence="1 2" key="1">
    <citation type="submission" date="2019-09" db="EMBL/GenBank/DDBJ databases">
        <title>Whole genome sequences of isolates from the Mars Exploration Rovers.</title>
        <authorList>
            <person name="Seuylemezian A."/>
            <person name="Vaishampayan P."/>
        </authorList>
    </citation>
    <scope>NUCLEOTIDE SEQUENCE [LARGE SCALE GENOMIC DNA]</scope>
    <source>
        <strain evidence="1 2">MER_TA_151</strain>
    </source>
</reference>
<proteinExistence type="predicted"/>
<gene>
    <name evidence="1" type="ORF">F4V44_02660</name>
</gene>
<dbReference type="SUPFAM" id="SSF51556">
    <property type="entry name" value="Metallo-dependent hydrolases"/>
    <property type="match status" value="1"/>
</dbReference>
<dbReference type="Gene3D" id="3.20.20.140">
    <property type="entry name" value="Metal-dependent hydrolases"/>
    <property type="match status" value="1"/>
</dbReference>
<dbReference type="EMBL" id="VYKL01000007">
    <property type="protein sequence ID" value="KAA9029923.1"/>
    <property type="molecule type" value="Genomic_DNA"/>
</dbReference>
<dbReference type="GO" id="GO:0006508">
    <property type="term" value="P:proteolysis"/>
    <property type="evidence" value="ECO:0007669"/>
    <property type="project" value="InterPro"/>
</dbReference>
<dbReference type="AlphaFoldDB" id="A0A5J5I4E7"/>
<name>A0A5J5I4E7_9BACI</name>
<dbReference type="GO" id="GO:0070573">
    <property type="term" value="F:metallodipeptidase activity"/>
    <property type="evidence" value="ECO:0007669"/>
    <property type="project" value="InterPro"/>
</dbReference>
<sequence length="415" mass="46897">MTVKQLIRQPVEQPIKTIVKKYNGYQSFQYLTPGKHYKRYQLPETERYQNTYDLKLSESEERIFDTLQKYYPIVSLRDHGFIVPKNPEDIIPYCRQLHTMFDYEGLARSGIDVIFENFMDGISIVTSQNGLKWNDVIFTLGIRYCDIAKQDTVYIANTYQDLLKAKQSKQIAILPSLEAASILENEVDRVDVLYGLGIRCMGITYNDANTLGSGLTEPYDGGLTKFGRKVVERMNQLGMVIDISHCGDRTSLDVIEASEAPVMITHAGARQIWDSPRMKPDEVLLACAEKGGVIGVCAAPNTTLSARNPNEHTLESVMEHLEYLIDLVGIDHVGLGPDTFFGDHVALQNAFDDMLSLHDSHGNQEYESFPFVKGLENPTEAMSNMIKWLIKKNYKVQQIEKIIGGNALRVLESIL</sequence>
<dbReference type="InterPro" id="IPR032466">
    <property type="entry name" value="Metal_Hydrolase"/>
</dbReference>
<protein>
    <submittedName>
        <fullName evidence="1">Diguanylate cyclase</fullName>
    </submittedName>
</protein>
<dbReference type="InterPro" id="IPR008257">
    <property type="entry name" value="Pept_M19"/>
</dbReference>
<dbReference type="PROSITE" id="PS51365">
    <property type="entry name" value="RENAL_DIPEPTIDASE_2"/>
    <property type="match status" value="1"/>
</dbReference>
<accession>A0A5J5I4E7</accession>